<dbReference type="AlphaFoldDB" id="A0A1F7U3I3"/>
<keyword evidence="3" id="KW-0479">Metal-binding</keyword>
<dbReference type="Proteomes" id="UP000176303">
    <property type="component" value="Unassembled WGS sequence"/>
</dbReference>
<dbReference type="Gene3D" id="3.55.10.10">
    <property type="entry name" value="Archease domain"/>
    <property type="match status" value="1"/>
</dbReference>
<keyword evidence="2" id="KW-0819">tRNA processing</keyword>
<reference evidence="6 7" key="1">
    <citation type="journal article" date="2016" name="Nat. Commun.">
        <title>Thousands of microbial genomes shed light on interconnected biogeochemical processes in an aquifer system.</title>
        <authorList>
            <person name="Anantharaman K."/>
            <person name="Brown C.T."/>
            <person name="Hug L.A."/>
            <person name="Sharon I."/>
            <person name="Castelle C.J."/>
            <person name="Probst A.J."/>
            <person name="Thomas B.C."/>
            <person name="Singh A."/>
            <person name="Wilkins M.J."/>
            <person name="Karaoz U."/>
            <person name="Brodie E.L."/>
            <person name="Williams K.H."/>
            <person name="Hubbard S.S."/>
            <person name="Banfield J.F."/>
        </authorList>
    </citation>
    <scope>NUCLEOTIDE SEQUENCE [LARGE SCALE GENOMIC DNA]</scope>
</reference>
<protein>
    <recommendedName>
        <fullName evidence="5">Archease domain-containing protein</fullName>
    </recommendedName>
</protein>
<evidence type="ECO:0000259" key="5">
    <source>
        <dbReference type="Pfam" id="PF01951"/>
    </source>
</evidence>
<evidence type="ECO:0000313" key="6">
    <source>
        <dbReference type="EMBL" id="OGL72334.1"/>
    </source>
</evidence>
<dbReference type="GO" id="GO:0008033">
    <property type="term" value="P:tRNA processing"/>
    <property type="evidence" value="ECO:0007669"/>
    <property type="project" value="UniProtKB-KW"/>
</dbReference>
<comment type="caution">
    <text evidence="6">The sequence shown here is derived from an EMBL/GenBank/DDBJ whole genome shotgun (WGS) entry which is preliminary data.</text>
</comment>
<dbReference type="InterPro" id="IPR023572">
    <property type="entry name" value="Archease_dom"/>
</dbReference>
<dbReference type="Pfam" id="PF01951">
    <property type="entry name" value="Archease"/>
    <property type="match status" value="1"/>
</dbReference>
<dbReference type="InterPro" id="IPR002804">
    <property type="entry name" value="Archease"/>
</dbReference>
<dbReference type="STRING" id="1802391.A3D72_01535"/>
<dbReference type="InterPro" id="IPR036820">
    <property type="entry name" value="Archease_dom_sf"/>
</dbReference>
<sequence length="129" mass="14307">MLTHTADLRIRVSAASIAELFAEALRGMTNASGPVWAGENEISREVSVSSPDRNALLVDFLSEALRWGDTNNEAYTNVVFEEISDTSLRARLIGRPIKGLALEIKAVTHHELEIKRSASRWTTNIIFDI</sequence>
<keyword evidence="4" id="KW-0106">Calcium</keyword>
<evidence type="ECO:0000256" key="1">
    <source>
        <dbReference type="ARBA" id="ARBA00007963"/>
    </source>
</evidence>
<evidence type="ECO:0000256" key="4">
    <source>
        <dbReference type="ARBA" id="ARBA00022837"/>
    </source>
</evidence>
<dbReference type="PANTHER" id="PTHR12682:SF11">
    <property type="entry name" value="PROTEIN ARCHEASE"/>
    <property type="match status" value="1"/>
</dbReference>
<feature type="domain" description="Archease" evidence="5">
    <location>
        <begin position="2"/>
        <end position="129"/>
    </location>
</feature>
<gene>
    <name evidence="6" type="ORF">A3D72_01535</name>
</gene>
<evidence type="ECO:0000256" key="3">
    <source>
        <dbReference type="ARBA" id="ARBA00022723"/>
    </source>
</evidence>
<dbReference type="SUPFAM" id="SSF69819">
    <property type="entry name" value="MTH1598-like"/>
    <property type="match status" value="1"/>
</dbReference>
<organism evidence="6 7">
    <name type="scientific">Candidatus Uhrbacteria bacterium RIFCSPHIGHO2_02_FULL_57_19</name>
    <dbReference type="NCBI Taxonomy" id="1802391"/>
    <lineage>
        <taxon>Bacteria</taxon>
        <taxon>Candidatus Uhriibacteriota</taxon>
    </lineage>
</organism>
<proteinExistence type="inferred from homology"/>
<name>A0A1F7U3I3_9BACT</name>
<dbReference type="PANTHER" id="PTHR12682">
    <property type="entry name" value="ARCHEASE"/>
    <property type="match status" value="1"/>
</dbReference>
<evidence type="ECO:0000256" key="2">
    <source>
        <dbReference type="ARBA" id="ARBA00022694"/>
    </source>
</evidence>
<evidence type="ECO:0000313" key="7">
    <source>
        <dbReference type="Proteomes" id="UP000176303"/>
    </source>
</evidence>
<dbReference type="EMBL" id="MGDZ01000067">
    <property type="protein sequence ID" value="OGL72334.1"/>
    <property type="molecule type" value="Genomic_DNA"/>
</dbReference>
<accession>A0A1F7U3I3</accession>
<dbReference type="GO" id="GO:0046872">
    <property type="term" value="F:metal ion binding"/>
    <property type="evidence" value="ECO:0007669"/>
    <property type="project" value="UniProtKB-KW"/>
</dbReference>
<comment type="similarity">
    <text evidence="1">Belongs to the archease family.</text>
</comment>